<dbReference type="OrthoDB" id="2993351at2759"/>
<keyword evidence="3" id="KW-1185">Reference proteome</keyword>
<dbReference type="Pfam" id="PF12417">
    <property type="entry name" value="DUF3669"/>
    <property type="match status" value="1"/>
</dbReference>
<proteinExistence type="predicted"/>
<sequence>MSSTGETTTEENVANICATRYALGQRDGMYYISIKPAEPARLPSWSVADLLGPLEGSCFADRVNKCLLWSPMPKPDTDAKEYQLTKLVSTLRAKIYTTQFGSRTYVAKLGNNPNPNDVANELQCHEQVYERMRELWGRATPDLWDPTPRRISIPSPHSKIVIRTRSGLTSVFGGFTMDYIPPLHPHHARGLVHIWISPGLQDLVLKNPNMSQVRLEIRMGELSPYGEPKSTRVVSRPAYINQLWHEAGESVFEWANTMGVTLAILHWGCNLDARGVKFLLGTKRDSVHLWMTGFDDCEHFDKATCTSQSLVSAMIGNPAWPRPVFGVSVDPENDPDGVVASTWDAFSKSYLVASKSLLSGEDQASGNTRHPSLFLCKLESTWRLRAERAQRGMLASNLLWPRSRLSREIWMTETPVGQPDAEG</sequence>
<reference evidence="2" key="2">
    <citation type="submission" date="2020-05" db="EMBL/GenBank/DDBJ databases">
        <authorList>
            <person name="Kim H.-S."/>
            <person name="Proctor R.H."/>
            <person name="Brown D.W."/>
        </authorList>
    </citation>
    <scope>NUCLEOTIDE SEQUENCE</scope>
    <source>
        <strain evidence="2">NRRL 22465</strain>
    </source>
</reference>
<feature type="domain" description="DUF3669" evidence="1">
    <location>
        <begin position="289"/>
        <end position="360"/>
    </location>
</feature>
<evidence type="ECO:0000313" key="2">
    <source>
        <dbReference type="EMBL" id="KAF4979113.1"/>
    </source>
</evidence>
<dbReference type="PANTHER" id="PTHR40780:SF2">
    <property type="entry name" value="DUF3669 DOMAIN-CONTAINING PROTEIN"/>
    <property type="match status" value="1"/>
</dbReference>
<comment type="caution">
    <text evidence="2">The sequence shown here is derived from an EMBL/GenBank/DDBJ whole genome shotgun (WGS) entry which is preliminary data.</text>
</comment>
<name>A0A8H4XKM7_9HYPO</name>
<reference evidence="2" key="1">
    <citation type="journal article" date="2020" name="BMC Genomics">
        <title>Correction to: Identification and distribution of gene clusters required for synthesis of sphingolipid metabolism inhibitors in diverse species of the filamentous fungus Fusarium.</title>
        <authorList>
            <person name="Kim H.S."/>
            <person name="Lohmar J.M."/>
            <person name="Busman M."/>
            <person name="Brown D.W."/>
            <person name="Naumann T.A."/>
            <person name="Divon H.H."/>
            <person name="Lysoe E."/>
            <person name="Uhlig S."/>
            <person name="Proctor R.H."/>
        </authorList>
    </citation>
    <scope>NUCLEOTIDE SEQUENCE</scope>
    <source>
        <strain evidence="2">NRRL 22465</strain>
    </source>
</reference>
<evidence type="ECO:0000313" key="3">
    <source>
        <dbReference type="Proteomes" id="UP000635477"/>
    </source>
</evidence>
<protein>
    <recommendedName>
        <fullName evidence="1">DUF3669 domain-containing protein</fullName>
    </recommendedName>
</protein>
<evidence type="ECO:0000259" key="1">
    <source>
        <dbReference type="Pfam" id="PF12417"/>
    </source>
</evidence>
<dbReference type="InterPro" id="IPR022137">
    <property type="entry name" value="Znf_prot_DUF3669"/>
</dbReference>
<dbReference type="Proteomes" id="UP000635477">
    <property type="component" value="Unassembled WGS sequence"/>
</dbReference>
<dbReference type="PANTHER" id="PTHR40780">
    <property type="entry name" value="DUF3669 DOMAIN-CONTAINING PROTEIN"/>
    <property type="match status" value="1"/>
</dbReference>
<dbReference type="EMBL" id="JABEYC010000317">
    <property type="protein sequence ID" value="KAF4979113.1"/>
    <property type="molecule type" value="Genomic_DNA"/>
</dbReference>
<organism evidence="2 3">
    <name type="scientific">Fusarium zealandicum</name>
    <dbReference type="NCBI Taxonomy" id="1053134"/>
    <lineage>
        <taxon>Eukaryota</taxon>
        <taxon>Fungi</taxon>
        <taxon>Dikarya</taxon>
        <taxon>Ascomycota</taxon>
        <taxon>Pezizomycotina</taxon>
        <taxon>Sordariomycetes</taxon>
        <taxon>Hypocreomycetidae</taxon>
        <taxon>Hypocreales</taxon>
        <taxon>Nectriaceae</taxon>
        <taxon>Fusarium</taxon>
        <taxon>Fusarium staphyleae species complex</taxon>
    </lineage>
</organism>
<gene>
    <name evidence="2" type="ORF">FZEAL_4603</name>
</gene>
<accession>A0A8H4XKM7</accession>
<dbReference type="AlphaFoldDB" id="A0A8H4XKM7"/>